<dbReference type="EMBL" id="SPUK01000010">
    <property type="protein sequence ID" value="TQV94029.1"/>
    <property type="molecule type" value="Genomic_DNA"/>
</dbReference>
<name>A0A545VW03_9HYPO</name>
<reference evidence="1 2" key="1">
    <citation type="journal article" date="2019" name="Appl. Microbiol. Biotechnol.">
        <title>Genome sequence of Isaria javanica and comparative genome analysis insights into family S53 peptidase evolution in fungal entomopathogens.</title>
        <authorList>
            <person name="Lin R."/>
            <person name="Zhang X."/>
            <person name="Xin B."/>
            <person name="Zou M."/>
            <person name="Gao Y."/>
            <person name="Qin F."/>
            <person name="Hu Q."/>
            <person name="Xie B."/>
            <person name="Cheng X."/>
        </authorList>
    </citation>
    <scope>NUCLEOTIDE SEQUENCE [LARGE SCALE GENOMIC DNA]</scope>
    <source>
        <strain evidence="1 2">IJ1G</strain>
    </source>
</reference>
<evidence type="ECO:0000313" key="1">
    <source>
        <dbReference type="EMBL" id="TQV94029.1"/>
    </source>
</evidence>
<dbReference type="AlphaFoldDB" id="A0A545VW03"/>
<dbReference type="Pfam" id="PF13279">
    <property type="entry name" value="4HBT_2"/>
    <property type="match status" value="1"/>
</dbReference>
<dbReference type="SUPFAM" id="SSF54637">
    <property type="entry name" value="Thioesterase/thiol ester dehydrase-isomerase"/>
    <property type="match status" value="1"/>
</dbReference>
<comment type="caution">
    <text evidence="1">The sequence shown here is derived from an EMBL/GenBank/DDBJ whole genome shotgun (WGS) entry which is preliminary data.</text>
</comment>
<sequence length="149" mass="17487">MYNRFAESSRVNWVMNIAAQVPPELRHEVTELMSPRSIGLILASIRTDYKVPITFPDQVTVLHKLVKRPDSTSDRIFMEAVAYSHKHKRLAARFFEDIAVYDYRAAKKAPLKPFMVEQMQTMYELQDQRQLQTEQKVQDLLQSMEELKV</sequence>
<keyword evidence="2" id="KW-1185">Reference proteome</keyword>
<proteinExistence type="predicted"/>
<protein>
    <submittedName>
        <fullName evidence="1">Thioesterase superfamily protein</fullName>
    </submittedName>
</protein>
<dbReference type="OrthoDB" id="5538558at2759"/>
<organism evidence="1 2">
    <name type="scientific">Cordyceps javanica</name>
    <dbReference type="NCBI Taxonomy" id="43265"/>
    <lineage>
        <taxon>Eukaryota</taxon>
        <taxon>Fungi</taxon>
        <taxon>Dikarya</taxon>
        <taxon>Ascomycota</taxon>
        <taxon>Pezizomycotina</taxon>
        <taxon>Sordariomycetes</taxon>
        <taxon>Hypocreomycetidae</taxon>
        <taxon>Hypocreales</taxon>
        <taxon>Cordycipitaceae</taxon>
        <taxon>Cordyceps</taxon>
    </lineage>
</organism>
<evidence type="ECO:0000313" key="2">
    <source>
        <dbReference type="Proteomes" id="UP000315783"/>
    </source>
</evidence>
<gene>
    <name evidence="1" type="ORF">IF1G_06908</name>
</gene>
<dbReference type="Proteomes" id="UP000315783">
    <property type="component" value="Unassembled WGS sequence"/>
</dbReference>
<dbReference type="InterPro" id="IPR029069">
    <property type="entry name" value="HotDog_dom_sf"/>
</dbReference>
<accession>A0A545VW03</accession>
<dbReference type="Gene3D" id="3.10.129.10">
    <property type="entry name" value="Hotdog Thioesterase"/>
    <property type="match status" value="1"/>
</dbReference>